<dbReference type="Pfam" id="PF00027">
    <property type="entry name" value="cNMP_binding"/>
    <property type="match status" value="1"/>
</dbReference>
<reference evidence="13 14" key="1">
    <citation type="submission" date="2025-04" db="UniProtKB">
        <authorList>
            <consortium name="RefSeq"/>
        </authorList>
    </citation>
    <scope>IDENTIFICATION</scope>
</reference>
<evidence type="ECO:0000256" key="2">
    <source>
        <dbReference type="ARBA" id="ARBA00006175"/>
    </source>
</evidence>
<evidence type="ECO:0000256" key="4">
    <source>
        <dbReference type="ARBA" id="ARBA00022475"/>
    </source>
</evidence>
<feature type="compositionally biased region" description="Acidic residues" evidence="9">
    <location>
        <begin position="977"/>
        <end position="988"/>
    </location>
</feature>
<feature type="region of interest" description="Disordered" evidence="9">
    <location>
        <begin position="1"/>
        <end position="130"/>
    </location>
</feature>
<feature type="compositionally biased region" description="Polar residues" evidence="9">
    <location>
        <begin position="1182"/>
        <end position="1204"/>
    </location>
</feature>
<evidence type="ECO:0000256" key="9">
    <source>
        <dbReference type="SAM" id="MobiDB-lite"/>
    </source>
</evidence>
<dbReference type="PROSITE" id="PS50042">
    <property type="entry name" value="CNMP_BINDING_3"/>
    <property type="match status" value="1"/>
</dbReference>
<dbReference type="GO" id="GO:0098855">
    <property type="term" value="C:HCN channel complex"/>
    <property type="evidence" value="ECO:0007669"/>
    <property type="project" value="TreeGrafter"/>
</dbReference>
<evidence type="ECO:0000256" key="8">
    <source>
        <dbReference type="ARBA" id="ARBA00023136"/>
    </source>
</evidence>
<dbReference type="RefSeq" id="XP_055882957.1">
    <property type="nucleotide sequence ID" value="XM_056026982.1"/>
</dbReference>
<feature type="region of interest" description="Disordered" evidence="9">
    <location>
        <begin position="260"/>
        <end position="293"/>
    </location>
</feature>
<evidence type="ECO:0000313" key="14">
    <source>
        <dbReference type="RefSeq" id="XP_055882963.1"/>
    </source>
</evidence>
<evidence type="ECO:0000256" key="6">
    <source>
        <dbReference type="ARBA" id="ARBA00022989"/>
    </source>
</evidence>
<feature type="transmembrane region" description="Helical" evidence="10">
    <location>
        <begin position="428"/>
        <end position="448"/>
    </location>
</feature>
<dbReference type="SMART" id="SM00100">
    <property type="entry name" value="cNMP"/>
    <property type="match status" value="1"/>
</dbReference>
<keyword evidence="6 10" id="KW-1133">Transmembrane helix</keyword>
<feature type="region of interest" description="Disordered" evidence="9">
    <location>
        <begin position="1060"/>
        <end position="1109"/>
    </location>
</feature>
<keyword evidence="12" id="KW-1185">Reference proteome</keyword>
<feature type="compositionally biased region" description="Basic and acidic residues" evidence="9">
    <location>
        <begin position="106"/>
        <end position="124"/>
    </location>
</feature>
<dbReference type="GO" id="GO:0035725">
    <property type="term" value="P:sodium ion transmembrane transport"/>
    <property type="evidence" value="ECO:0007669"/>
    <property type="project" value="TreeGrafter"/>
</dbReference>
<evidence type="ECO:0000256" key="10">
    <source>
        <dbReference type="SAM" id="Phobius"/>
    </source>
</evidence>
<accession>A0A9W3A707</accession>
<feature type="transmembrane region" description="Helical" evidence="10">
    <location>
        <begin position="454"/>
        <end position="473"/>
    </location>
</feature>
<sequence length="1293" mass="144143">MSGVDRHMIRPPSTYSGIPSSYQGPGSPNSYNSPSPTPSANYSQALSQYPAPQAPYSGGRRQDSTTDDEDDGDDDYSSSIVTPPMSSPLIKHRDGDDKRTLRRRMDRNVDEKPEEKKVSDDGSKEATMMTSLSVPLSKDLGEDGSEIHDIHLEPPSYQTVMDSQHITCPPQPAESTVVSPPNGVSSESASGTASPAFSTLASPRLQRSDSVKFCRASNGNAQRSGHGIAVAGMAGSNPATGVTRPTRRVPSLKLKRLHVQGSRGGLGGGGDKLIPPDTCGGGDGSSGTGNLGPPPTVLHSGHVNPSITITLDSDSDSVYSDYLSPEINYKNHENKVQFLGDETSLYGTPKEELPAEKDTASLDALSKNTSAKTYLKEQIMNFFQPSDNKLAMKLFGNKTALIKEKMRHKRVGNWVIHPCSNFRFYWDLFMLVLLIANLIILPVAISFFNDDLSTHWIVFNCISDTVFFLDIVINFRTGIILNDYADEIILDPKLIARQYIRTWFFLDLLSSVPMDYIFLMWDSEADFNQLFHAGNNKNNNNWKQETPAYWQGRALRMLRLAKLLSLLRLLRLSRLVRYVQQWEEFLAFAGKFMRIFNLICLMFLLGHWNGCLQFLVPMIQDYPKDCWVSLEELKFLAIAGKFMRIFNHICLMFLLGHWNGCLQFLVPLIQDFPKDCWVSTEGLKDSHWAEQYTFALFKALSHMLCIGYGRFPPQNMSDTWLTILSMLSGATCYALFLAHTTALIHSFDTSRRLYNDKFKQVEEYMIYRKLPRSLRQRITDYYEHRYQGKMFDEETILSELNECLKHEVVNHNCRSLVASVPFFTNADPSFVSEVVSKLKFEVYQPGDYIIKEGTMGTKMFFIQEGIVDIITADGEVATSLSDGSYFGEICLLTNARRVASVRAETYACLYSLAVEHFNSVLDRYPVMRRTMESVAAERLTKIGKNPSIVSSRADLEEDQKLVNEIVMESTPIPTSASEDDERDSDDSSDGSKHKKKSSFKFDFSTKLHKISEERKNKSREQALQKEKDLLDFEDNKQHHHGPSWTKLPKVYSGSNLFGLKVPSLPERKRSGSVGDAYGLSSTRLTQSLDETEEEGLQEPDEKRRGSFLGGRLLKGFELKDLKPKSSKDVKKSPFLGERKTPHSAESGFLGVSSEESASLLTPCEPKDLNDSVIHVGEVGKPSDTSSETAQRSPSKKAGSTSEGSTFCGLRSLKSSLKSTNAANSSEPAEMSGVECSEIGSSHLASSKKEAHSQGEQAESAAKESKKDQTAKVVFFTDPIVLAYGKNKSNNSTS</sequence>
<keyword evidence="8 10" id="KW-0472">Membrane</keyword>
<evidence type="ECO:0000256" key="7">
    <source>
        <dbReference type="ARBA" id="ARBA00023065"/>
    </source>
</evidence>
<comment type="similarity">
    <text evidence="2">Belongs to the MIP/aquaporin (TC 1.A.8) family.</text>
</comment>
<dbReference type="InterPro" id="IPR005821">
    <property type="entry name" value="Ion_trans_dom"/>
</dbReference>
<dbReference type="Proteomes" id="UP001165740">
    <property type="component" value="Chromosome 1"/>
</dbReference>
<feature type="compositionally biased region" description="Acidic residues" evidence="9">
    <location>
        <begin position="1089"/>
        <end position="1098"/>
    </location>
</feature>
<dbReference type="InterPro" id="IPR018488">
    <property type="entry name" value="cNMP-bd_CS"/>
</dbReference>
<dbReference type="InterPro" id="IPR018490">
    <property type="entry name" value="cNMP-bd_dom_sf"/>
</dbReference>
<feature type="region of interest" description="Disordered" evidence="9">
    <location>
        <begin position="968"/>
        <end position="996"/>
    </location>
</feature>
<dbReference type="OrthoDB" id="421226at2759"/>
<organism evidence="12 14">
    <name type="scientific">Biomphalaria glabrata</name>
    <name type="common">Bloodfluke planorb</name>
    <name type="synonym">Freshwater snail</name>
    <dbReference type="NCBI Taxonomy" id="6526"/>
    <lineage>
        <taxon>Eukaryota</taxon>
        <taxon>Metazoa</taxon>
        <taxon>Spiralia</taxon>
        <taxon>Lophotrochozoa</taxon>
        <taxon>Mollusca</taxon>
        <taxon>Gastropoda</taxon>
        <taxon>Heterobranchia</taxon>
        <taxon>Euthyneura</taxon>
        <taxon>Panpulmonata</taxon>
        <taxon>Hygrophila</taxon>
        <taxon>Lymnaeoidea</taxon>
        <taxon>Planorbidae</taxon>
        <taxon>Biomphalaria</taxon>
    </lineage>
</organism>
<feature type="compositionally biased region" description="Acidic residues" evidence="9">
    <location>
        <begin position="65"/>
        <end position="76"/>
    </location>
</feature>
<keyword evidence="3" id="KW-0813">Transport</keyword>
<dbReference type="PROSITE" id="PS00888">
    <property type="entry name" value="CNMP_BINDING_1"/>
    <property type="match status" value="1"/>
</dbReference>
<keyword evidence="4" id="KW-1003">Cell membrane</keyword>
<dbReference type="GO" id="GO:0005249">
    <property type="term" value="F:voltage-gated potassium channel activity"/>
    <property type="evidence" value="ECO:0007669"/>
    <property type="project" value="TreeGrafter"/>
</dbReference>
<dbReference type="PANTHER" id="PTHR45689:SF5">
    <property type="entry name" value="I[[H]] CHANNEL, ISOFORM E"/>
    <property type="match status" value="1"/>
</dbReference>
<dbReference type="GO" id="GO:0003254">
    <property type="term" value="P:regulation of membrane depolarization"/>
    <property type="evidence" value="ECO:0007669"/>
    <property type="project" value="TreeGrafter"/>
</dbReference>
<dbReference type="InterPro" id="IPR013621">
    <property type="entry name" value="Ion_trans_N"/>
</dbReference>
<dbReference type="Pfam" id="PF00520">
    <property type="entry name" value="Ion_trans"/>
    <property type="match status" value="1"/>
</dbReference>
<dbReference type="SUPFAM" id="SSF81324">
    <property type="entry name" value="Voltage-gated potassium channels"/>
    <property type="match status" value="1"/>
</dbReference>
<feature type="compositionally biased region" description="Basic and acidic residues" evidence="9">
    <location>
        <begin position="1122"/>
        <end position="1142"/>
    </location>
</feature>
<dbReference type="GeneID" id="106050831"/>
<dbReference type="RefSeq" id="XP_055882963.1">
    <property type="nucleotide sequence ID" value="XM_056026988.1"/>
</dbReference>
<dbReference type="InterPro" id="IPR051413">
    <property type="entry name" value="K/Na_HCN_channel"/>
</dbReference>
<feature type="compositionally biased region" description="Polar residues" evidence="9">
    <location>
        <begin position="173"/>
        <end position="201"/>
    </location>
</feature>
<keyword evidence="5 10" id="KW-0812">Transmembrane</keyword>
<keyword evidence="7" id="KW-0406">Ion transport</keyword>
<feature type="compositionally biased region" description="Low complexity" evidence="9">
    <location>
        <begin position="24"/>
        <end position="43"/>
    </location>
</feature>
<gene>
    <name evidence="13 14" type="primary">LOC106050831</name>
</gene>
<dbReference type="Gene3D" id="1.10.287.630">
    <property type="entry name" value="Helix hairpin bin"/>
    <property type="match status" value="1"/>
</dbReference>
<dbReference type="CDD" id="cd00038">
    <property type="entry name" value="CAP_ED"/>
    <property type="match status" value="1"/>
</dbReference>
<evidence type="ECO:0000256" key="3">
    <source>
        <dbReference type="ARBA" id="ARBA00022448"/>
    </source>
</evidence>
<evidence type="ECO:0000313" key="13">
    <source>
        <dbReference type="RefSeq" id="XP_055882957.1"/>
    </source>
</evidence>
<name>A0A9W3A707_BIOGL</name>
<dbReference type="OMA" id="TEDTNIR"/>
<feature type="transmembrane region" description="Helical" evidence="10">
    <location>
        <begin position="595"/>
        <end position="615"/>
    </location>
</feature>
<feature type="compositionally biased region" description="Gly residues" evidence="9">
    <location>
        <begin position="279"/>
        <end position="290"/>
    </location>
</feature>
<dbReference type="Pfam" id="PF08412">
    <property type="entry name" value="Ion_trans_N"/>
    <property type="match status" value="1"/>
</dbReference>
<feature type="region of interest" description="Disordered" evidence="9">
    <location>
        <begin position="1122"/>
        <end position="1269"/>
    </location>
</feature>
<evidence type="ECO:0000256" key="5">
    <source>
        <dbReference type="ARBA" id="ARBA00022692"/>
    </source>
</evidence>
<dbReference type="InterPro" id="IPR014710">
    <property type="entry name" value="RmlC-like_jellyroll"/>
</dbReference>
<dbReference type="SUPFAM" id="SSF51206">
    <property type="entry name" value="cAMP-binding domain-like"/>
    <property type="match status" value="1"/>
</dbReference>
<dbReference type="PANTHER" id="PTHR45689">
    <property type="entry name" value="I[[H]] CHANNEL, ISOFORM E"/>
    <property type="match status" value="1"/>
</dbReference>
<feature type="compositionally biased region" description="Basic and acidic residues" evidence="9">
    <location>
        <begin position="1260"/>
        <end position="1269"/>
    </location>
</feature>
<evidence type="ECO:0000256" key="1">
    <source>
        <dbReference type="ARBA" id="ARBA00004651"/>
    </source>
</evidence>
<dbReference type="InterPro" id="IPR000595">
    <property type="entry name" value="cNMP-bd_dom"/>
</dbReference>
<feature type="compositionally biased region" description="Polar residues" evidence="9">
    <location>
        <begin position="1079"/>
        <end position="1088"/>
    </location>
</feature>
<proteinExistence type="inferred from homology"/>
<feature type="compositionally biased region" description="Polar residues" evidence="9">
    <location>
        <begin position="13"/>
        <end position="23"/>
    </location>
</feature>
<dbReference type="InterPro" id="IPR022357">
    <property type="entry name" value="MIP_CS"/>
</dbReference>
<comment type="subcellular location">
    <subcellularLocation>
        <location evidence="1">Cell membrane</location>
        <topology evidence="1">Multi-pass membrane protein</topology>
    </subcellularLocation>
</comment>
<feature type="domain" description="Cyclic nucleotide-binding" evidence="11">
    <location>
        <begin position="822"/>
        <end position="938"/>
    </location>
</feature>
<feature type="region of interest" description="Disordered" evidence="9">
    <location>
        <begin position="162"/>
        <end position="203"/>
    </location>
</feature>
<evidence type="ECO:0000259" key="11">
    <source>
        <dbReference type="PROSITE" id="PS50042"/>
    </source>
</evidence>
<protein>
    <submittedName>
        <fullName evidence="13 14">Potassium/sodium hyperpolarization-activated cyclic nucleotide-gated channel 4-like isoform X1</fullName>
    </submittedName>
</protein>
<dbReference type="Gene3D" id="2.60.120.10">
    <property type="entry name" value="Jelly Rolls"/>
    <property type="match status" value="1"/>
</dbReference>
<feature type="compositionally biased region" description="Polar residues" evidence="9">
    <location>
        <begin position="1212"/>
        <end position="1226"/>
    </location>
</feature>
<dbReference type="Gene3D" id="1.10.287.70">
    <property type="match status" value="1"/>
</dbReference>
<evidence type="ECO:0000313" key="12">
    <source>
        <dbReference type="Proteomes" id="UP001165740"/>
    </source>
</evidence>
<dbReference type="PROSITE" id="PS00221">
    <property type="entry name" value="MIP"/>
    <property type="match status" value="1"/>
</dbReference>
<feature type="transmembrane region" description="Helical" evidence="10">
    <location>
        <begin position="692"/>
        <end position="711"/>
    </location>
</feature>
<feature type="compositionally biased region" description="Gly residues" evidence="9">
    <location>
        <begin position="262"/>
        <end position="271"/>
    </location>
</feature>
<feature type="transmembrane region" description="Helical" evidence="10">
    <location>
        <begin position="723"/>
        <end position="744"/>
    </location>
</feature>